<keyword evidence="13" id="KW-1185">Reference proteome</keyword>
<feature type="transmembrane region" description="Helical" evidence="11">
    <location>
        <begin position="708"/>
        <end position="731"/>
    </location>
</feature>
<dbReference type="PANTHER" id="PTHR13301">
    <property type="entry name" value="X-BOX TRANSCRIPTION FACTOR-RELATED"/>
    <property type="match status" value="1"/>
</dbReference>
<organism evidence="12 13">
    <name type="scientific">Ilex paraguariensis</name>
    <name type="common">yerba mate</name>
    <dbReference type="NCBI Taxonomy" id="185542"/>
    <lineage>
        <taxon>Eukaryota</taxon>
        <taxon>Viridiplantae</taxon>
        <taxon>Streptophyta</taxon>
        <taxon>Embryophyta</taxon>
        <taxon>Tracheophyta</taxon>
        <taxon>Spermatophyta</taxon>
        <taxon>Magnoliopsida</taxon>
        <taxon>eudicotyledons</taxon>
        <taxon>Gunneridae</taxon>
        <taxon>Pentapetalae</taxon>
        <taxon>asterids</taxon>
        <taxon>campanulids</taxon>
        <taxon>Aquifoliales</taxon>
        <taxon>Aquifoliaceae</taxon>
        <taxon>Ilex</taxon>
    </lineage>
</organism>
<dbReference type="GO" id="GO:0016757">
    <property type="term" value="F:glycosyltransferase activity"/>
    <property type="evidence" value="ECO:0007669"/>
    <property type="project" value="UniProtKB-KW"/>
</dbReference>
<evidence type="ECO:0000256" key="11">
    <source>
        <dbReference type="SAM" id="Phobius"/>
    </source>
</evidence>
<comment type="subcellular location">
    <subcellularLocation>
        <location evidence="1">Endomembrane system</location>
        <topology evidence="1">Multi-pass membrane protein</topology>
    </subcellularLocation>
</comment>
<dbReference type="Pfam" id="PF03552">
    <property type="entry name" value="Cellulose_synt"/>
    <property type="match status" value="2"/>
</dbReference>
<keyword evidence="4 11" id="KW-0812">Transmembrane</keyword>
<keyword evidence="5 11" id="KW-1133">Transmembrane helix</keyword>
<dbReference type="SUPFAM" id="SSF53448">
    <property type="entry name" value="Nucleotide-diphospho-sugar transferases"/>
    <property type="match status" value="1"/>
</dbReference>
<evidence type="ECO:0000256" key="4">
    <source>
        <dbReference type="ARBA" id="ARBA00022692"/>
    </source>
</evidence>
<feature type="transmembrane region" description="Helical" evidence="11">
    <location>
        <begin position="518"/>
        <end position="537"/>
    </location>
</feature>
<dbReference type="Proteomes" id="UP001642360">
    <property type="component" value="Unassembled WGS sequence"/>
</dbReference>
<evidence type="ECO:0000256" key="10">
    <source>
        <dbReference type="PIRSR" id="PIRSR605150-3"/>
    </source>
</evidence>
<dbReference type="AlphaFoldDB" id="A0ABC8RXN5"/>
<feature type="binding site" evidence="10">
    <location>
        <position position="304"/>
    </location>
    <ligand>
        <name>Mn(2+)</name>
        <dbReference type="ChEBI" id="CHEBI:29035"/>
    </ligand>
</feature>
<name>A0ABC8RXN5_9AQUA</name>
<evidence type="ECO:0000256" key="6">
    <source>
        <dbReference type="ARBA" id="ARBA00023136"/>
    </source>
</evidence>
<sequence>MESTLSKSPLHTLRCMRRTPFNRLFAGVYTTAIFALLYHHVLILLQSTTLVSFFISTSMLISDILLGFMWSTTQSFRMRPILRQQFPENLEKVIDRKDFPAMDIFICTADPYKEPPMTVVNTALSVMAYDYPPEKLSVYVSDDGGSEFTLFAFMEAAKFGKHWLPYCRNNNIVVRCPDAYFRSNYPRSSETQKIKMMYESMKIRVETVVERGKVSDEYVSSEEEREAFNKWTQGFTRQDHPSVIQVLLEMGKDRDNTDKSMPNLIYVSRQKSKASPHHFKAGALNALLRVSAIMTNSPIVLTLDCDMYSNDTQTLHRVLCYLTGSPCRPNLGYIQFPQRFHGLNEADIYACEFKRLFQVNPVGMDGLSGPSYVGTGCFFRRRVFFGAPSAFLPPEFPELSPDNVVEKPIKAQPILALANRVAGCNYENQTNWGSKMGFKYGSLVEDYNTGYRLHCEGWNSVFCHPDRPAFLGDIPISLNDVLSQTKRWSVGLLEVAFSKYCPLTFGARAMGNIRALCFAHYAFWPIWSIPISTYAFLPQLALLNNVSIFPEVSNPWFVLYVFLFFGAYAQDYLDFILADSTIQRWWSDQRMWLIRGLSSYLFGLTEFVTKNLGVATLGFNVTSKVVDDEQSKRYDQGTFEFGVPSPMFVPIAMAATINLIAFLRGLLEIYIGGNLDGSFVQMFVAGFGIANCFPIYEAMVWRTDKGRMPIKITIISIFLAWALYTTTSLILKI</sequence>
<accession>A0ABC8RXN5</accession>
<keyword evidence="6 11" id="KW-0472">Membrane</keyword>
<feature type="binding site" evidence="10">
    <location>
        <position position="280"/>
    </location>
    <ligand>
        <name>Mn(2+)</name>
        <dbReference type="ChEBI" id="CHEBI:29035"/>
    </ligand>
</feature>
<reference evidence="12 13" key="1">
    <citation type="submission" date="2024-02" db="EMBL/GenBank/DDBJ databases">
        <authorList>
            <person name="Vignale AGUSTIN F."/>
            <person name="Sosa J E."/>
            <person name="Modenutti C."/>
        </authorList>
    </citation>
    <scope>NUCLEOTIDE SEQUENCE [LARGE SCALE GENOMIC DNA]</scope>
</reference>
<dbReference type="InterPro" id="IPR005150">
    <property type="entry name" value="Cellulose_synth"/>
</dbReference>
<feature type="transmembrane region" description="Helical" evidence="11">
    <location>
        <begin position="679"/>
        <end position="696"/>
    </location>
</feature>
<dbReference type="FunFam" id="3.90.550.10:FF:000135">
    <property type="entry name" value="Cellulose synthase-like protein G3"/>
    <property type="match status" value="1"/>
</dbReference>
<feature type="binding site" evidence="9">
    <location>
        <position position="143"/>
    </location>
    <ligand>
        <name>UDP-alpha-D-glucose</name>
        <dbReference type="ChEBI" id="CHEBI:58885"/>
    </ligand>
</feature>
<comment type="caution">
    <text evidence="12">The sequence shown here is derived from an EMBL/GenBank/DDBJ whole genome shotgun (WGS) entry which is preliminary data.</text>
</comment>
<evidence type="ECO:0000256" key="9">
    <source>
        <dbReference type="PIRSR" id="PIRSR605150-2"/>
    </source>
</evidence>
<protein>
    <recommendedName>
        <fullName evidence="14">Cellulose synthase-like protein G3</fullName>
    </recommendedName>
</protein>
<feature type="binding site" evidence="9">
    <location>
        <position position="114"/>
    </location>
    <ligand>
        <name>UDP-alpha-D-glucose</name>
        <dbReference type="ChEBI" id="CHEBI:58885"/>
    </ligand>
</feature>
<gene>
    <name evidence="12" type="ORF">ILEXP_LOCUS15363</name>
</gene>
<keyword evidence="2" id="KW-0328">Glycosyltransferase</keyword>
<evidence type="ECO:0000313" key="13">
    <source>
        <dbReference type="Proteomes" id="UP001642360"/>
    </source>
</evidence>
<feature type="binding site" evidence="9">
    <location>
        <position position="113"/>
    </location>
    <ligand>
        <name>UDP-alpha-D-glucose</name>
        <dbReference type="ChEBI" id="CHEBI:58885"/>
    </ligand>
</feature>
<evidence type="ECO:0000313" key="12">
    <source>
        <dbReference type="EMBL" id="CAK9147463.1"/>
    </source>
</evidence>
<feature type="transmembrane region" description="Helical" evidence="11">
    <location>
        <begin position="647"/>
        <end position="667"/>
    </location>
</feature>
<feature type="transmembrane region" description="Helical" evidence="11">
    <location>
        <begin position="21"/>
        <end position="45"/>
    </location>
</feature>
<keyword evidence="7" id="KW-0961">Cell wall biogenesis/degradation</keyword>
<evidence type="ECO:0000256" key="5">
    <source>
        <dbReference type="ARBA" id="ARBA00022989"/>
    </source>
</evidence>
<evidence type="ECO:0000256" key="2">
    <source>
        <dbReference type="ARBA" id="ARBA00022676"/>
    </source>
</evidence>
<dbReference type="GO" id="GO:0012505">
    <property type="term" value="C:endomembrane system"/>
    <property type="evidence" value="ECO:0007669"/>
    <property type="project" value="UniProtKB-SubCell"/>
</dbReference>
<feature type="active site" evidence="8">
    <location>
        <position position="446"/>
    </location>
</feature>
<evidence type="ECO:0000256" key="7">
    <source>
        <dbReference type="ARBA" id="ARBA00023316"/>
    </source>
</evidence>
<evidence type="ECO:0000256" key="1">
    <source>
        <dbReference type="ARBA" id="ARBA00004127"/>
    </source>
</evidence>
<feature type="transmembrane region" description="Helical" evidence="11">
    <location>
        <begin position="557"/>
        <end position="578"/>
    </location>
</feature>
<proteinExistence type="predicted"/>
<dbReference type="Gene3D" id="3.90.550.10">
    <property type="entry name" value="Spore Coat Polysaccharide Biosynthesis Protein SpsA, Chain A"/>
    <property type="match status" value="2"/>
</dbReference>
<feature type="transmembrane region" description="Helical" evidence="11">
    <location>
        <begin position="51"/>
        <end position="70"/>
    </location>
</feature>
<evidence type="ECO:0000256" key="3">
    <source>
        <dbReference type="ARBA" id="ARBA00022679"/>
    </source>
</evidence>
<evidence type="ECO:0008006" key="14">
    <source>
        <dbReference type="Google" id="ProtNLM"/>
    </source>
</evidence>
<dbReference type="EMBL" id="CAUOFW020001684">
    <property type="protein sequence ID" value="CAK9147463.1"/>
    <property type="molecule type" value="Genomic_DNA"/>
</dbReference>
<dbReference type="GO" id="GO:0071555">
    <property type="term" value="P:cell wall organization"/>
    <property type="evidence" value="ECO:0007669"/>
    <property type="project" value="UniProtKB-KW"/>
</dbReference>
<feature type="active site" evidence="8">
    <location>
        <position position="143"/>
    </location>
</feature>
<evidence type="ECO:0000256" key="8">
    <source>
        <dbReference type="PIRSR" id="PIRSR605150-1"/>
    </source>
</evidence>
<dbReference type="InterPro" id="IPR029044">
    <property type="entry name" value="Nucleotide-diphossugar_trans"/>
</dbReference>
<keyword evidence="3" id="KW-0808">Transferase</keyword>